<dbReference type="Proteomes" id="UP000509367">
    <property type="component" value="Chromosome"/>
</dbReference>
<gene>
    <name evidence="1" type="ORF">HTY61_12340</name>
</gene>
<sequence>MIVCSCNVIMRKEIEEAIVGLLEEDAWRLITPGTVYHALKKRGRCCGCFPNVISVIVETTERYHRERATPDEKIVPFIARIREEHERCETARMIARKARLRRTAA</sequence>
<evidence type="ECO:0000313" key="1">
    <source>
        <dbReference type="EMBL" id="QKV19188.1"/>
    </source>
</evidence>
<reference evidence="1 2" key="1">
    <citation type="submission" date="2020-06" db="EMBL/GenBank/DDBJ databases">
        <title>Oricola thermophila sp. nov. isolated from a tidal sediments.</title>
        <authorList>
            <person name="Kwon K.K."/>
            <person name="Yang S.-H."/>
            <person name="Park M.-J."/>
        </authorList>
    </citation>
    <scope>NUCLEOTIDE SEQUENCE [LARGE SCALE GENOMIC DNA]</scope>
    <source>
        <strain evidence="1 2">MEBiC13590</strain>
    </source>
</reference>
<name>A0A6N1VES3_9HYPH</name>
<dbReference type="RefSeq" id="WP_175277080.1">
    <property type="nucleotide sequence ID" value="NZ_CP054836.1"/>
</dbReference>
<organism evidence="1 2">
    <name type="scientific">Oricola thermophila</name>
    <dbReference type="NCBI Taxonomy" id="2742145"/>
    <lineage>
        <taxon>Bacteria</taxon>
        <taxon>Pseudomonadati</taxon>
        <taxon>Pseudomonadota</taxon>
        <taxon>Alphaproteobacteria</taxon>
        <taxon>Hyphomicrobiales</taxon>
        <taxon>Ahrensiaceae</taxon>
        <taxon>Oricola</taxon>
    </lineage>
</organism>
<dbReference type="AlphaFoldDB" id="A0A6N1VES3"/>
<dbReference type="KEGG" id="orm:HTY61_12340"/>
<proteinExistence type="predicted"/>
<dbReference type="InterPro" id="IPR041854">
    <property type="entry name" value="BFD-like_2Fe2S-bd_dom_sf"/>
</dbReference>
<dbReference type="Gene3D" id="1.10.10.1100">
    <property type="entry name" value="BFD-like [2Fe-2S]-binding domain"/>
    <property type="match status" value="1"/>
</dbReference>
<protein>
    <submittedName>
        <fullName evidence="1">(2Fe-2S)-binding protein</fullName>
    </submittedName>
</protein>
<accession>A0A6N1VES3</accession>
<dbReference type="EMBL" id="CP054836">
    <property type="protein sequence ID" value="QKV19188.1"/>
    <property type="molecule type" value="Genomic_DNA"/>
</dbReference>
<keyword evidence="2" id="KW-1185">Reference proteome</keyword>
<evidence type="ECO:0000313" key="2">
    <source>
        <dbReference type="Proteomes" id="UP000509367"/>
    </source>
</evidence>